<dbReference type="EMBL" id="BAABFN010000001">
    <property type="protein sequence ID" value="GAA4302143.1"/>
    <property type="molecule type" value="Genomic_DNA"/>
</dbReference>
<dbReference type="SUPFAM" id="SSF55729">
    <property type="entry name" value="Acyl-CoA N-acyltransferases (Nat)"/>
    <property type="match status" value="1"/>
</dbReference>
<reference evidence="5" key="1">
    <citation type="journal article" date="2019" name="Int. J. Syst. Evol. Microbiol.">
        <title>The Global Catalogue of Microorganisms (GCM) 10K type strain sequencing project: providing services to taxonomists for standard genome sequencing and annotation.</title>
        <authorList>
            <consortium name="The Broad Institute Genomics Platform"/>
            <consortium name="The Broad Institute Genome Sequencing Center for Infectious Disease"/>
            <person name="Wu L."/>
            <person name="Ma J."/>
        </authorList>
    </citation>
    <scope>NUCLEOTIDE SEQUENCE [LARGE SCALE GENOMIC DNA]</scope>
    <source>
        <strain evidence="5">JCM 17664</strain>
    </source>
</reference>
<dbReference type="Proteomes" id="UP001501207">
    <property type="component" value="Unassembled WGS sequence"/>
</dbReference>
<proteinExistence type="predicted"/>
<keyword evidence="2" id="KW-0012">Acyltransferase</keyword>
<keyword evidence="1" id="KW-0808">Transferase</keyword>
<dbReference type="CDD" id="cd04301">
    <property type="entry name" value="NAT_SF"/>
    <property type="match status" value="1"/>
</dbReference>
<dbReference type="PANTHER" id="PTHR43877">
    <property type="entry name" value="AMINOALKYLPHOSPHONATE N-ACETYLTRANSFERASE-RELATED-RELATED"/>
    <property type="match status" value="1"/>
</dbReference>
<organism evidence="4 5">
    <name type="scientific">Compostibacter hankyongensis</name>
    <dbReference type="NCBI Taxonomy" id="1007089"/>
    <lineage>
        <taxon>Bacteria</taxon>
        <taxon>Pseudomonadati</taxon>
        <taxon>Bacteroidota</taxon>
        <taxon>Chitinophagia</taxon>
        <taxon>Chitinophagales</taxon>
        <taxon>Chitinophagaceae</taxon>
        <taxon>Compostibacter</taxon>
    </lineage>
</organism>
<dbReference type="RefSeq" id="WP_344974612.1">
    <property type="nucleotide sequence ID" value="NZ_BAABFN010000001.1"/>
</dbReference>
<evidence type="ECO:0000259" key="3">
    <source>
        <dbReference type="PROSITE" id="PS51186"/>
    </source>
</evidence>
<gene>
    <name evidence="4" type="ORF">GCM10023143_04370</name>
</gene>
<protein>
    <recommendedName>
        <fullName evidence="3">N-acetyltransferase domain-containing protein</fullName>
    </recommendedName>
</protein>
<evidence type="ECO:0000313" key="4">
    <source>
        <dbReference type="EMBL" id="GAA4302143.1"/>
    </source>
</evidence>
<comment type="caution">
    <text evidence="4">The sequence shown here is derived from an EMBL/GenBank/DDBJ whole genome shotgun (WGS) entry which is preliminary data.</text>
</comment>
<evidence type="ECO:0000256" key="1">
    <source>
        <dbReference type="ARBA" id="ARBA00022679"/>
    </source>
</evidence>
<accession>A0ABP8FEU2</accession>
<dbReference type="InterPro" id="IPR000182">
    <property type="entry name" value="GNAT_dom"/>
</dbReference>
<evidence type="ECO:0000256" key="2">
    <source>
        <dbReference type="ARBA" id="ARBA00023315"/>
    </source>
</evidence>
<name>A0ABP8FEU2_9BACT</name>
<feature type="domain" description="N-acetyltransferase" evidence="3">
    <location>
        <begin position="3"/>
        <end position="150"/>
    </location>
</feature>
<dbReference type="PROSITE" id="PS51186">
    <property type="entry name" value="GNAT"/>
    <property type="match status" value="1"/>
</dbReference>
<sequence>MEVKITPLGNRDLDKFMQLIRIFEVVFDLKNAQDPTPEYLDRLLHKENFMVFVALVDEEVAGGLTAYVLEQYHSPKPLAYIYDLAVTKTFQRQGIGSLLMDKFREHCTALGFEEIFVQADQADREAVAFYRSTQPAGEQPARHFYYTLEQ</sequence>
<dbReference type="InterPro" id="IPR050832">
    <property type="entry name" value="Bact_Acetyltransf"/>
</dbReference>
<dbReference type="InterPro" id="IPR016181">
    <property type="entry name" value="Acyl_CoA_acyltransferase"/>
</dbReference>
<dbReference type="Pfam" id="PF00583">
    <property type="entry name" value="Acetyltransf_1"/>
    <property type="match status" value="1"/>
</dbReference>
<evidence type="ECO:0000313" key="5">
    <source>
        <dbReference type="Proteomes" id="UP001501207"/>
    </source>
</evidence>
<keyword evidence="5" id="KW-1185">Reference proteome</keyword>
<dbReference type="Gene3D" id="3.40.630.30">
    <property type="match status" value="1"/>
</dbReference>